<dbReference type="Proteomes" id="UP001241377">
    <property type="component" value="Unassembled WGS sequence"/>
</dbReference>
<comment type="caution">
    <text evidence="1">The sequence shown here is derived from an EMBL/GenBank/DDBJ whole genome shotgun (WGS) entry which is preliminary data.</text>
</comment>
<evidence type="ECO:0000313" key="2">
    <source>
        <dbReference type="Proteomes" id="UP001241377"/>
    </source>
</evidence>
<proteinExistence type="predicted"/>
<dbReference type="EMBL" id="JASBWR010000058">
    <property type="protein sequence ID" value="KAJ9101405.1"/>
    <property type="molecule type" value="Genomic_DNA"/>
</dbReference>
<name>A0ACC2VQP8_9TREE</name>
<sequence length="283" mass="33180">MSSLVKSKLLSIATTGLFVNFDPQELEKYYVEVGDFLDLSASSLEPEELFKLYEMQFYLALMTSHDVDAKTFLDRIIDQFGDKNSQRVVLLKAMFVEAQGDKKGAAELLGLDPDQVRLSRRLVTFSRTSNDNESYITNLNYYLNIQPSDLVAWAELGDEYFKIHHYDKAIHCYKEILLHEPYAYNMFYKVGLAYYYRFIQESKVKMDKKDRILEVWEVIREARNNFLRCIELCDTHSKAWSGIERITESDLNKFLDKHSTNQTKEYLEENAKLHRLAIAKLQK</sequence>
<keyword evidence="2" id="KW-1185">Reference proteome</keyword>
<organism evidence="1 2">
    <name type="scientific">Naganishia cerealis</name>
    <dbReference type="NCBI Taxonomy" id="610337"/>
    <lineage>
        <taxon>Eukaryota</taxon>
        <taxon>Fungi</taxon>
        <taxon>Dikarya</taxon>
        <taxon>Basidiomycota</taxon>
        <taxon>Agaricomycotina</taxon>
        <taxon>Tremellomycetes</taxon>
        <taxon>Filobasidiales</taxon>
        <taxon>Filobasidiaceae</taxon>
        <taxon>Naganishia</taxon>
    </lineage>
</organism>
<gene>
    <name evidence="1" type="ORF">QFC19_005178</name>
</gene>
<evidence type="ECO:0000313" key="1">
    <source>
        <dbReference type="EMBL" id="KAJ9101405.1"/>
    </source>
</evidence>
<protein>
    <submittedName>
        <fullName evidence="1">Uncharacterized protein</fullName>
    </submittedName>
</protein>
<accession>A0ACC2VQP8</accession>
<reference evidence="1" key="1">
    <citation type="submission" date="2023-04" db="EMBL/GenBank/DDBJ databases">
        <title>Draft Genome sequencing of Naganishia species isolated from polar environments using Oxford Nanopore Technology.</title>
        <authorList>
            <person name="Leo P."/>
            <person name="Venkateswaran K."/>
        </authorList>
    </citation>
    <scope>NUCLEOTIDE SEQUENCE</scope>
    <source>
        <strain evidence="1">MNA-CCFEE 5261</strain>
    </source>
</reference>